<sequence length="384" mass="41163">MAGNADSVHRRSSSAVSSIDEAVSHEGTVTDSPASASTVPTSRSTPFIGPQNHPGIPAQHHAADLGQSLTNGNVSDNHASRLGDNAFASQMEEVQTQIRLLGTNGPHPPLSRNSRYRANLTEPARADGLDMDEFHAIEADMMFAEYYYHFDPADGPFPPSNTAAAIRAAGFECVDAYWGPFQYSHVPDDESDNEENNERIMATYDTPLIPHYPGSTSSQELIAAIFDRPARPGTFAGMVIRDASRPTLAPPIMRTGPRFSADTIAEMRGTRGAHARAASSSSTTPPNSADASIAALVRTIQARPVPASAVALSREVGASSSSADNDITVESPIFPANWVTHTDTSGMLSLQQPARPRRTSRRYNVHYTTSPVSNQYTEEDGDDA</sequence>
<evidence type="ECO:0000313" key="2">
    <source>
        <dbReference type="EMBL" id="KAK6004277.1"/>
    </source>
</evidence>
<organism evidence="2 3">
    <name type="scientific">Aureobasidium pullulans</name>
    <name type="common">Black yeast</name>
    <name type="synonym">Pullularia pullulans</name>
    <dbReference type="NCBI Taxonomy" id="5580"/>
    <lineage>
        <taxon>Eukaryota</taxon>
        <taxon>Fungi</taxon>
        <taxon>Dikarya</taxon>
        <taxon>Ascomycota</taxon>
        <taxon>Pezizomycotina</taxon>
        <taxon>Dothideomycetes</taxon>
        <taxon>Dothideomycetidae</taxon>
        <taxon>Dothideales</taxon>
        <taxon>Saccotheciaceae</taxon>
        <taxon>Aureobasidium</taxon>
    </lineage>
</organism>
<feature type="region of interest" description="Disordered" evidence="1">
    <location>
        <begin position="1"/>
        <end position="53"/>
    </location>
</feature>
<comment type="caution">
    <text evidence="2">The sequence shown here is derived from an EMBL/GenBank/DDBJ whole genome shotgun (WGS) entry which is preliminary data.</text>
</comment>
<protein>
    <submittedName>
        <fullName evidence="2">Uncharacterized protein</fullName>
    </submittedName>
</protein>
<feature type="region of interest" description="Disordered" evidence="1">
    <location>
        <begin position="270"/>
        <end position="290"/>
    </location>
</feature>
<reference evidence="2 3" key="1">
    <citation type="submission" date="2023-11" db="EMBL/GenBank/DDBJ databases">
        <title>Draft genome sequence and annotation of the polyextremotolerant black yeast-like fungus Aureobasidium pullulans NRRL 62042.</title>
        <authorList>
            <person name="Dielentheis-Frenken M.R.E."/>
            <person name="Wibberg D."/>
            <person name="Blank L.M."/>
            <person name="Tiso T."/>
        </authorList>
    </citation>
    <scope>NUCLEOTIDE SEQUENCE [LARGE SCALE GENOMIC DNA]</scope>
    <source>
        <strain evidence="2 3">NRRL 62042</strain>
    </source>
</reference>
<dbReference type="EMBL" id="JASGXD010000008">
    <property type="protein sequence ID" value="KAK6004277.1"/>
    <property type="molecule type" value="Genomic_DNA"/>
</dbReference>
<feature type="compositionally biased region" description="Polar residues" evidence="1">
    <location>
        <begin position="27"/>
        <end position="45"/>
    </location>
</feature>
<evidence type="ECO:0000256" key="1">
    <source>
        <dbReference type="SAM" id="MobiDB-lite"/>
    </source>
</evidence>
<evidence type="ECO:0000313" key="3">
    <source>
        <dbReference type="Proteomes" id="UP001341245"/>
    </source>
</evidence>
<proteinExistence type="predicted"/>
<feature type="compositionally biased region" description="Polar residues" evidence="1">
    <location>
        <begin position="366"/>
        <end position="376"/>
    </location>
</feature>
<feature type="compositionally biased region" description="Low complexity" evidence="1">
    <location>
        <begin position="275"/>
        <end position="290"/>
    </location>
</feature>
<name>A0ABR0TIQ1_AURPU</name>
<feature type="region of interest" description="Disordered" evidence="1">
    <location>
        <begin position="345"/>
        <end position="384"/>
    </location>
</feature>
<feature type="compositionally biased region" description="Basic residues" evidence="1">
    <location>
        <begin position="355"/>
        <end position="364"/>
    </location>
</feature>
<keyword evidence="3" id="KW-1185">Reference proteome</keyword>
<accession>A0ABR0TIQ1</accession>
<dbReference type="Proteomes" id="UP001341245">
    <property type="component" value="Unassembled WGS sequence"/>
</dbReference>
<gene>
    <name evidence="2" type="ORF">QM012_009127</name>
</gene>